<dbReference type="EMBL" id="NGAF01000096">
    <property type="protein sequence ID" value="OXR39664.1"/>
    <property type="molecule type" value="Genomic_DNA"/>
</dbReference>
<name>A0A231GSR3_9NOCA</name>
<sequence>MSPPVGLPPVSSVCEPCGVYVIRPEVHADWHRRQDAKARRWDHIRDLVLRVFLARGYITTDEKTTVTDGDT</sequence>
<dbReference type="RefSeq" id="WP_039781939.1">
    <property type="nucleotide sequence ID" value="NZ_JAAXOR010000007.1"/>
</dbReference>
<comment type="caution">
    <text evidence="1">The sequence shown here is derived from an EMBL/GenBank/DDBJ whole genome shotgun (WGS) entry which is preliminary data.</text>
</comment>
<protein>
    <submittedName>
        <fullName evidence="1">Uncharacterized protein</fullName>
    </submittedName>
</protein>
<dbReference type="Proteomes" id="UP000215506">
    <property type="component" value="Unassembled WGS sequence"/>
</dbReference>
<gene>
    <name evidence="1" type="ORF">B7C42_08269</name>
</gene>
<organism evidence="1 2">
    <name type="scientific">Nocardia cerradoensis</name>
    <dbReference type="NCBI Taxonomy" id="85688"/>
    <lineage>
        <taxon>Bacteria</taxon>
        <taxon>Bacillati</taxon>
        <taxon>Actinomycetota</taxon>
        <taxon>Actinomycetes</taxon>
        <taxon>Mycobacteriales</taxon>
        <taxon>Nocardiaceae</taxon>
        <taxon>Nocardia</taxon>
    </lineage>
</organism>
<evidence type="ECO:0000313" key="1">
    <source>
        <dbReference type="EMBL" id="OXR39664.1"/>
    </source>
</evidence>
<proteinExistence type="predicted"/>
<evidence type="ECO:0000313" key="2">
    <source>
        <dbReference type="Proteomes" id="UP000215506"/>
    </source>
</evidence>
<accession>A0A231GSR3</accession>
<keyword evidence="2" id="KW-1185">Reference proteome</keyword>
<reference evidence="1 2" key="1">
    <citation type="submission" date="2017-07" db="EMBL/GenBank/DDBJ databases">
        <title>First draft Genome Sequence of Nocardia cerradoensis isolated from human infection.</title>
        <authorList>
            <person name="Carrasco G."/>
        </authorList>
    </citation>
    <scope>NUCLEOTIDE SEQUENCE [LARGE SCALE GENOMIC DNA]</scope>
    <source>
        <strain evidence="1 2">CNM20130759</strain>
    </source>
</reference>
<dbReference type="AlphaFoldDB" id="A0A231GSR3"/>